<dbReference type="EMBL" id="CAXAMM010043797">
    <property type="protein sequence ID" value="CAK9111834.1"/>
    <property type="molecule type" value="Genomic_DNA"/>
</dbReference>
<sequence length="120" mass="13794">AVRRAQTQLTEVLDTLTEDDRKVMVFSLQFLREREERAAAEVAERAEQHRTAGPLPPSPPGHPSVEELTRRVDAIRAEKDELASELRALQEISQRERDITKDLRKMHQMDLEEIGSHMQA</sequence>
<accession>A0ABP0SHG9</accession>
<organism evidence="2 3">
    <name type="scientific">Durusdinium trenchii</name>
    <dbReference type="NCBI Taxonomy" id="1381693"/>
    <lineage>
        <taxon>Eukaryota</taxon>
        <taxon>Sar</taxon>
        <taxon>Alveolata</taxon>
        <taxon>Dinophyceae</taxon>
        <taxon>Suessiales</taxon>
        <taxon>Symbiodiniaceae</taxon>
        <taxon>Durusdinium</taxon>
    </lineage>
</organism>
<proteinExistence type="predicted"/>
<name>A0ABP0SHG9_9DINO</name>
<comment type="caution">
    <text evidence="2">The sequence shown here is derived from an EMBL/GenBank/DDBJ whole genome shotgun (WGS) entry which is preliminary data.</text>
</comment>
<feature type="region of interest" description="Disordered" evidence="1">
    <location>
        <begin position="39"/>
        <end position="65"/>
    </location>
</feature>
<dbReference type="Proteomes" id="UP001642464">
    <property type="component" value="Unassembled WGS sequence"/>
</dbReference>
<keyword evidence="3" id="KW-1185">Reference proteome</keyword>
<protein>
    <submittedName>
        <fullName evidence="2">Uncharacterized protein</fullName>
    </submittedName>
</protein>
<reference evidence="2 3" key="1">
    <citation type="submission" date="2024-02" db="EMBL/GenBank/DDBJ databases">
        <authorList>
            <person name="Chen Y."/>
            <person name="Shah S."/>
            <person name="Dougan E. K."/>
            <person name="Thang M."/>
            <person name="Chan C."/>
        </authorList>
    </citation>
    <scope>NUCLEOTIDE SEQUENCE [LARGE SCALE GENOMIC DNA]</scope>
</reference>
<evidence type="ECO:0000313" key="3">
    <source>
        <dbReference type="Proteomes" id="UP001642464"/>
    </source>
</evidence>
<feature type="compositionally biased region" description="Basic and acidic residues" evidence="1">
    <location>
        <begin position="39"/>
        <end position="50"/>
    </location>
</feature>
<gene>
    <name evidence="2" type="ORF">SCF082_LOCUS51875</name>
</gene>
<evidence type="ECO:0000256" key="1">
    <source>
        <dbReference type="SAM" id="MobiDB-lite"/>
    </source>
</evidence>
<evidence type="ECO:0000313" key="2">
    <source>
        <dbReference type="EMBL" id="CAK9111834.1"/>
    </source>
</evidence>
<feature type="non-terminal residue" evidence="2">
    <location>
        <position position="1"/>
    </location>
</feature>